<dbReference type="CDD" id="cd18079">
    <property type="entry name" value="S-AdoMet_synt"/>
    <property type="match status" value="1"/>
</dbReference>
<comment type="cofactor">
    <cofactor evidence="1">
        <name>Mg(2+)</name>
        <dbReference type="ChEBI" id="CHEBI:18420"/>
    </cofactor>
</comment>
<dbReference type="GO" id="GO:0046872">
    <property type="term" value="F:metal ion binding"/>
    <property type="evidence" value="ECO:0007669"/>
    <property type="project" value="UniProtKB-KW"/>
</dbReference>
<dbReference type="InterPro" id="IPR022629">
    <property type="entry name" value="S-AdoMet_synt_central"/>
</dbReference>
<comment type="subunit">
    <text evidence="14">Homotetramer.</text>
</comment>
<feature type="domain" description="S-adenosylmethionine synthetase central" evidence="17">
    <location>
        <begin position="116"/>
        <end position="234"/>
    </location>
</feature>
<evidence type="ECO:0000313" key="19">
    <source>
        <dbReference type="EMBL" id="MCU9969687.1"/>
    </source>
</evidence>
<dbReference type="EMBL" id="JABCUV010000006">
    <property type="protein sequence ID" value="NMW93300.1"/>
    <property type="molecule type" value="Genomic_DNA"/>
</dbReference>
<protein>
    <recommendedName>
        <fullName evidence="5 13">Methionine adenosyltransferase</fullName>
        <ecNumber evidence="5 13">2.5.1.6</ecNumber>
    </recommendedName>
</protein>
<evidence type="ECO:0000256" key="3">
    <source>
        <dbReference type="ARBA" id="ARBA00005224"/>
    </source>
</evidence>
<dbReference type="Gene3D" id="3.30.300.10">
    <property type="match status" value="3"/>
</dbReference>
<evidence type="ECO:0000256" key="12">
    <source>
        <dbReference type="ARBA" id="ARBA00022958"/>
    </source>
</evidence>
<keyword evidence="9" id="KW-0547">Nucleotide-binding</keyword>
<dbReference type="InterPro" id="IPR022628">
    <property type="entry name" value="S-AdoMet_synt_N"/>
</dbReference>
<keyword evidence="8 14" id="KW-0479">Metal-binding</keyword>
<evidence type="ECO:0000259" key="16">
    <source>
        <dbReference type="Pfam" id="PF00438"/>
    </source>
</evidence>
<dbReference type="GO" id="GO:0005737">
    <property type="term" value="C:cytoplasm"/>
    <property type="evidence" value="ECO:0007669"/>
    <property type="project" value="UniProtKB-SubCell"/>
</dbReference>
<evidence type="ECO:0000313" key="21">
    <source>
        <dbReference type="Proteomes" id="UP000582487"/>
    </source>
</evidence>
<feature type="domain" description="S-adenosylmethionine synthetase N-terminal" evidence="16">
    <location>
        <begin position="4"/>
        <end position="78"/>
    </location>
</feature>
<accession>A0A2X1S064</accession>
<dbReference type="Pfam" id="PF02773">
    <property type="entry name" value="S-AdoMet_synt_C"/>
    <property type="match status" value="1"/>
</dbReference>
<keyword evidence="7 20" id="KW-0808">Transferase</keyword>
<dbReference type="SUPFAM" id="SSF55973">
    <property type="entry name" value="S-adenosylmethionine synthetase"/>
    <property type="match status" value="3"/>
</dbReference>
<dbReference type="Proteomes" id="UP001209486">
    <property type="component" value="Unassembled WGS sequence"/>
</dbReference>
<comment type="cofactor">
    <cofactor evidence="2">
        <name>K(+)</name>
        <dbReference type="ChEBI" id="CHEBI:29103"/>
    </cofactor>
</comment>
<evidence type="ECO:0000256" key="15">
    <source>
        <dbReference type="RuleBase" id="RU004462"/>
    </source>
</evidence>
<dbReference type="PROSITE" id="PS00376">
    <property type="entry name" value="ADOMET_SYNTHASE_1"/>
    <property type="match status" value="1"/>
</dbReference>
<evidence type="ECO:0000256" key="8">
    <source>
        <dbReference type="ARBA" id="ARBA00022723"/>
    </source>
</evidence>
<proteinExistence type="inferred from homology"/>
<dbReference type="Proteomes" id="UP000582487">
    <property type="component" value="Unassembled WGS sequence"/>
</dbReference>
<evidence type="ECO:0000256" key="11">
    <source>
        <dbReference type="ARBA" id="ARBA00022842"/>
    </source>
</evidence>
<comment type="subcellular location">
    <subcellularLocation>
        <location evidence="14">Cytoplasm</location>
    </subcellularLocation>
</comment>
<evidence type="ECO:0000259" key="18">
    <source>
        <dbReference type="Pfam" id="PF02773"/>
    </source>
</evidence>
<dbReference type="GO" id="GO:0006556">
    <property type="term" value="P:S-adenosylmethionine biosynthetic process"/>
    <property type="evidence" value="ECO:0007669"/>
    <property type="project" value="UniProtKB-UniRule"/>
</dbReference>
<dbReference type="InterPro" id="IPR022636">
    <property type="entry name" value="S-AdoMet_synthetase_sfam"/>
</dbReference>
<feature type="domain" description="S-adenosylmethionine synthetase C-terminal" evidence="18">
    <location>
        <begin position="236"/>
        <end position="372"/>
    </location>
</feature>
<evidence type="ECO:0000313" key="22">
    <source>
        <dbReference type="Proteomes" id="UP001209486"/>
    </source>
</evidence>
<dbReference type="GO" id="GO:0006730">
    <property type="term" value="P:one-carbon metabolic process"/>
    <property type="evidence" value="ECO:0007669"/>
    <property type="project" value="UniProtKB-KW"/>
</dbReference>
<dbReference type="EMBL" id="VSZY01000022">
    <property type="protein sequence ID" value="MCU9969687.1"/>
    <property type="molecule type" value="Genomic_DNA"/>
</dbReference>
<keyword evidence="6" id="KW-0554">One-carbon metabolism</keyword>
<dbReference type="AlphaFoldDB" id="A0A2X1S064"/>
<evidence type="ECO:0000256" key="5">
    <source>
        <dbReference type="ARBA" id="ARBA00012828"/>
    </source>
</evidence>
<dbReference type="PANTHER" id="PTHR11964">
    <property type="entry name" value="S-ADENOSYLMETHIONINE SYNTHETASE"/>
    <property type="match status" value="1"/>
</dbReference>
<evidence type="ECO:0000256" key="13">
    <source>
        <dbReference type="NCBIfam" id="TIGR01034"/>
    </source>
</evidence>
<dbReference type="NCBIfam" id="TIGR01034">
    <property type="entry name" value="metK"/>
    <property type="match status" value="1"/>
</dbReference>
<comment type="pathway">
    <text evidence="3">Amino-acid biosynthesis; S-adenosyl-L-methionine biosynthesis; S-adenosyl-L-methionine from L-methionine: step 1/1.</text>
</comment>
<reference evidence="19 22" key="1">
    <citation type="submission" date="2019-08" db="EMBL/GenBank/DDBJ databases">
        <title>Comparison of rpoB and gyrB Sequences from Mobiluncus Species and Development of a Multiplex PCR Method for Clinical Detection of Mobiluncus curtisii and Mobiluncus mulieris.</title>
        <authorList>
            <person name="Yang L."/>
            <person name="Shen Y."/>
            <person name="Xu G."/>
            <person name="Shu L.-B."/>
            <person name="Hu J."/>
            <person name="Zhang R."/>
            <person name="Wang Y."/>
            <person name="Zhou H.-W."/>
            <person name="Zhang X."/>
        </authorList>
    </citation>
    <scope>NUCLEOTIDE SEQUENCE [LARGE SCALE GENOMIC DNA]</scope>
    <source>
        <strain evidence="19 22">M26</strain>
    </source>
</reference>
<dbReference type="GO" id="GO:0005524">
    <property type="term" value="F:ATP binding"/>
    <property type="evidence" value="ECO:0007669"/>
    <property type="project" value="UniProtKB-KW"/>
</dbReference>
<dbReference type="InterPro" id="IPR002133">
    <property type="entry name" value="S-AdoMet_synthetase"/>
</dbReference>
<dbReference type="RefSeq" id="WP_004007620.1">
    <property type="nucleotide sequence ID" value="NZ_CAMXYF010000005.1"/>
</dbReference>
<evidence type="ECO:0000256" key="7">
    <source>
        <dbReference type="ARBA" id="ARBA00022679"/>
    </source>
</evidence>
<dbReference type="OrthoDB" id="9801686at2"/>
<evidence type="ECO:0000313" key="20">
    <source>
        <dbReference type="EMBL" id="NMW93300.1"/>
    </source>
</evidence>
<dbReference type="Pfam" id="PF02772">
    <property type="entry name" value="S-AdoMet_synt_M"/>
    <property type="match status" value="1"/>
</dbReference>
<reference evidence="20 21" key="2">
    <citation type="submission" date="2020-04" db="EMBL/GenBank/DDBJ databases">
        <title>Antimicrobial susceptibility and clonality of vaginal-derived multi-drug resistant Mobiluncus isolates in China.</title>
        <authorList>
            <person name="Zhang X."/>
        </authorList>
    </citation>
    <scope>NUCLEOTIDE SEQUENCE [LARGE SCALE GENOMIC DNA]</scope>
    <source>
        <strain evidence="20 21">7</strain>
    </source>
</reference>
<evidence type="ECO:0000256" key="6">
    <source>
        <dbReference type="ARBA" id="ARBA00022563"/>
    </source>
</evidence>
<dbReference type="EC" id="2.5.1.6" evidence="5 13"/>
<evidence type="ECO:0000256" key="9">
    <source>
        <dbReference type="ARBA" id="ARBA00022741"/>
    </source>
</evidence>
<dbReference type="Pfam" id="PF00438">
    <property type="entry name" value="S-AdoMet_synt_N"/>
    <property type="match status" value="1"/>
</dbReference>
<evidence type="ECO:0000259" key="17">
    <source>
        <dbReference type="Pfam" id="PF02772"/>
    </source>
</evidence>
<dbReference type="PIRSF" id="PIRSF000497">
    <property type="entry name" value="MAT"/>
    <property type="match status" value="1"/>
</dbReference>
<evidence type="ECO:0000256" key="14">
    <source>
        <dbReference type="RuleBase" id="RU000542"/>
    </source>
</evidence>
<organism evidence="20 21">
    <name type="scientific">Mobiluncus mulieris</name>
    <dbReference type="NCBI Taxonomy" id="2052"/>
    <lineage>
        <taxon>Bacteria</taxon>
        <taxon>Bacillati</taxon>
        <taxon>Actinomycetota</taxon>
        <taxon>Actinomycetes</taxon>
        <taxon>Actinomycetales</taxon>
        <taxon>Actinomycetaceae</taxon>
        <taxon>Mobiluncus</taxon>
    </lineage>
</organism>
<evidence type="ECO:0000256" key="10">
    <source>
        <dbReference type="ARBA" id="ARBA00022840"/>
    </source>
</evidence>
<dbReference type="InterPro" id="IPR022631">
    <property type="entry name" value="ADOMET_SYNTHASE_CS"/>
</dbReference>
<evidence type="ECO:0000256" key="1">
    <source>
        <dbReference type="ARBA" id="ARBA00001946"/>
    </source>
</evidence>
<keyword evidence="11 14" id="KW-0460">Magnesium</keyword>
<evidence type="ECO:0000256" key="4">
    <source>
        <dbReference type="ARBA" id="ARBA00009685"/>
    </source>
</evidence>
<sequence>MSVTKTAEAVCIGHPDKLCDLIADTILDDILYEDPAARVAVEVMASGRRIIVTGEITSKVRPRIRESVRYALVKAGYVPWKFLVFVWTRRQSPDINAGVSKSLEARFGDTSEFALQGAGDQGTVYGYATNETPQRLPLPLVLSHEICGRLDDARKDGTISGIKSDGKAQVTVRYDAAGQPVAVETVVVSIQHDATKTLDELAAEVKTLIVAPACKPYLPISADTEILVNPSGLFTVGGSKADTGLTGRKLMVDTYGGLAPHGGGAFSGKDASKVDRSGAYMARLIAKTIVDSGLAQECQVAISYAIGKADPVAFTIDTLGSGEYSDKILTEAAREVFPLRPGAIIDALGLRAPGYTRYSTYGHFGHAGLHWENSFAHVDALKKAVTTHAHETNAHQ</sequence>
<dbReference type="UniPathway" id="UPA00315">
    <property type="reaction ID" value="UER00080"/>
</dbReference>
<dbReference type="PROSITE" id="PS00377">
    <property type="entry name" value="ADOMET_SYNTHASE_2"/>
    <property type="match status" value="1"/>
</dbReference>
<comment type="caution">
    <text evidence="20">The sequence shown here is derived from an EMBL/GenBank/DDBJ whole genome shotgun (WGS) entry which is preliminary data.</text>
</comment>
<comment type="similarity">
    <text evidence="4 15">Belongs to the AdoMet synthase family.</text>
</comment>
<keyword evidence="12 14" id="KW-0630">Potassium</keyword>
<dbReference type="GO" id="GO:0004478">
    <property type="term" value="F:methionine adenosyltransferase activity"/>
    <property type="evidence" value="ECO:0007669"/>
    <property type="project" value="UniProtKB-UniRule"/>
</dbReference>
<dbReference type="InterPro" id="IPR022630">
    <property type="entry name" value="S-AdoMet_synt_C"/>
</dbReference>
<keyword evidence="10" id="KW-0067">ATP-binding</keyword>
<name>A0A2X1S064_9ACTO</name>
<evidence type="ECO:0000256" key="2">
    <source>
        <dbReference type="ARBA" id="ARBA00001958"/>
    </source>
</evidence>
<gene>
    <name evidence="19" type="ORF">FYZ43_09910</name>
    <name evidence="20" type="ORF">HHJ74_06250</name>
</gene>